<organism evidence="2 3">
    <name type="scientific">Microscilla marina ATCC 23134</name>
    <dbReference type="NCBI Taxonomy" id="313606"/>
    <lineage>
        <taxon>Bacteria</taxon>
        <taxon>Pseudomonadati</taxon>
        <taxon>Bacteroidota</taxon>
        <taxon>Cytophagia</taxon>
        <taxon>Cytophagales</taxon>
        <taxon>Microscillaceae</taxon>
        <taxon>Microscilla</taxon>
    </lineage>
</organism>
<accession>A1ZU38</accession>
<protein>
    <recommendedName>
        <fullName evidence="1">SiaC family regulatory phosphoprotein domain-containing protein</fullName>
    </recommendedName>
</protein>
<evidence type="ECO:0000313" key="2">
    <source>
        <dbReference type="EMBL" id="EAY26151.1"/>
    </source>
</evidence>
<comment type="caution">
    <text evidence="2">The sequence shown here is derived from an EMBL/GenBank/DDBJ whole genome shotgun (WGS) entry which is preliminary data.</text>
</comment>
<name>A1ZU38_MICM2</name>
<dbReference type="OrthoDB" id="5297629at2"/>
<dbReference type="RefSeq" id="WP_002701582.1">
    <property type="nucleotide sequence ID" value="NZ_AAWS01000038.1"/>
</dbReference>
<reference evidence="2 3" key="1">
    <citation type="submission" date="2007-01" db="EMBL/GenBank/DDBJ databases">
        <authorList>
            <person name="Haygood M."/>
            <person name="Podell S."/>
            <person name="Anderson C."/>
            <person name="Hopkinson B."/>
            <person name="Roe K."/>
            <person name="Barbeau K."/>
            <person name="Gaasterland T."/>
            <person name="Ferriera S."/>
            <person name="Johnson J."/>
            <person name="Kravitz S."/>
            <person name="Beeson K."/>
            <person name="Sutton G."/>
            <person name="Rogers Y.-H."/>
            <person name="Friedman R."/>
            <person name="Frazier M."/>
            <person name="Venter J.C."/>
        </authorList>
    </citation>
    <scope>NUCLEOTIDE SEQUENCE [LARGE SCALE GENOMIC DNA]</scope>
    <source>
        <strain evidence="2 3">ATCC 23134</strain>
    </source>
</reference>
<dbReference type="Proteomes" id="UP000004095">
    <property type="component" value="Unassembled WGS sequence"/>
</dbReference>
<dbReference type="EMBL" id="AAWS01000038">
    <property type="protein sequence ID" value="EAY26151.1"/>
    <property type="molecule type" value="Genomic_DNA"/>
</dbReference>
<sequence>MDTLYLEATKYTPEVKLDADKGIFELMGSMYPEYCEEFLQPVLAWFGVYRNRPNRETKVSIRLEYINTDCTRTLYNLFLTLKKIPNTRVVWLYPTEGGKDMKEMGEDYAEDLDLPFEIKNVGK</sequence>
<dbReference type="InterPro" id="IPR018530">
    <property type="entry name" value="SiaC"/>
</dbReference>
<keyword evidence="3" id="KW-1185">Reference proteome</keyword>
<proteinExistence type="predicted"/>
<evidence type="ECO:0000259" key="1">
    <source>
        <dbReference type="Pfam" id="PF09345"/>
    </source>
</evidence>
<dbReference type="AlphaFoldDB" id="A1ZU38"/>
<gene>
    <name evidence="2" type="ORF">M23134_06024</name>
</gene>
<dbReference type="Pfam" id="PF09345">
    <property type="entry name" value="SiaC"/>
    <property type="match status" value="1"/>
</dbReference>
<evidence type="ECO:0000313" key="3">
    <source>
        <dbReference type="Proteomes" id="UP000004095"/>
    </source>
</evidence>
<feature type="domain" description="SiaC family regulatory phosphoprotein" evidence="1">
    <location>
        <begin position="6"/>
        <end position="120"/>
    </location>
</feature>